<keyword evidence="1" id="KW-0934">Plastid</keyword>
<reference evidence="1" key="1">
    <citation type="journal article" date="2020" name="Mitochondrial DNA Part B Resour">
        <title>The complete chloroplast genome sequence of Garcinia pedunculata.</title>
        <authorList>
            <person name="Yang D."/>
            <person name="Qiu Q."/>
            <person name="Xu L."/>
            <person name="Xu Y."/>
            <person name="Wang Y."/>
        </authorList>
    </citation>
    <scope>NUCLEOTIDE SEQUENCE</scope>
</reference>
<dbReference type="EMBL" id="MN106251">
    <property type="protein sequence ID" value="QKD75901.1"/>
    <property type="molecule type" value="Genomic_DNA"/>
</dbReference>
<proteinExistence type="predicted"/>
<dbReference type="AlphaFoldDB" id="A0A6M8AXF5"/>
<keyword evidence="1" id="KW-0150">Chloroplast</keyword>
<geneLocation type="chloroplast" evidence="1"/>
<accession>A0A6M8AXF5</accession>
<keyword evidence="1" id="KW-0689">Ribosomal protein</keyword>
<keyword evidence="1" id="KW-0687">Ribonucleoprotein</keyword>
<dbReference type="GO" id="GO:0005840">
    <property type="term" value="C:ribosome"/>
    <property type="evidence" value="ECO:0007669"/>
    <property type="project" value="UniProtKB-KW"/>
</dbReference>
<evidence type="ECO:0000313" key="1">
    <source>
        <dbReference type="EMBL" id="QKD75901.1"/>
    </source>
</evidence>
<organism evidence="1">
    <name type="scientific">Garcinia pedunculata</name>
    <dbReference type="NCBI Taxonomy" id="1220708"/>
    <lineage>
        <taxon>Eukaryota</taxon>
        <taxon>Viridiplantae</taxon>
        <taxon>Streptophyta</taxon>
        <taxon>Embryophyta</taxon>
        <taxon>Tracheophyta</taxon>
        <taxon>Spermatophyta</taxon>
        <taxon>Magnoliopsida</taxon>
        <taxon>eudicotyledons</taxon>
        <taxon>Gunneridae</taxon>
        <taxon>Pentapetalae</taxon>
        <taxon>rosids</taxon>
        <taxon>fabids</taxon>
        <taxon>Malpighiales</taxon>
        <taxon>Clusiaceae</taxon>
        <taxon>Garcinieae</taxon>
        <taxon>Garcinia</taxon>
    </lineage>
</organism>
<sequence>MLYMNQSHIRRNFIYPQDSFGNPIGICKNKLFLLETFL</sequence>
<dbReference type="GeneID" id="55749402"/>
<protein>
    <submittedName>
        <fullName evidence="1">Ribosomal protein L32</fullName>
    </submittedName>
</protein>
<dbReference type="RefSeq" id="YP_009861884.1">
    <property type="nucleotide sequence ID" value="NC_048983.1"/>
</dbReference>
<name>A0A6M8AXF5_9ROSI</name>
<gene>
    <name evidence="1" type="primary">rpl32</name>
</gene>